<gene>
    <name evidence="2" type="ORF">QJT80_10605</name>
</gene>
<evidence type="ECO:0000313" key="2">
    <source>
        <dbReference type="EMBL" id="WGZ89951.1"/>
    </source>
</evidence>
<name>A0AA95H8C8_9GAMM</name>
<proteinExistence type="predicted"/>
<dbReference type="AlphaFoldDB" id="A0AA95H8C8"/>
<reference evidence="2" key="1">
    <citation type="journal article" date="2023" name="Int. J. Mol. Sci.">
        <title>Metagenomics Revealed a New Genus 'Candidatus Thiocaldithrix dubininis' gen. nov., sp. nov. and a New Species 'Candidatus Thiothrix putei' sp. nov. in the Family Thiotrichaceae, Some Members of Which Have Traits of Both Na+- and H+-Motive Energetics.</title>
        <authorList>
            <person name="Ravin N.V."/>
            <person name="Muntyan M.S."/>
            <person name="Smolyakov D.D."/>
            <person name="Rudenko T.S."/>
            <person name="Beletsky A.V."/>
            <person name="Mardanov A.V."/>
            <person name="Grabovich M.Y."/>
        </authorList>
    </citation>
    <scope>NUCLEOTIDE SEQUENCE</scope>
    <source>
        <strain evidence="2">GKL-01</strain>
    </source>
</reference>
<feature type="domain" description="Antitoxin Xre/MbcA/ParS-like toxin-binding" evidence="1">
    <location>
        <begin position="86"/>
        <end position="118"/>
    </location>
</feature>
<reference evidence="2" key="2">
    <citation type="submission" date="2023-04" db="EMBL/GenBank/DDBJ databases">
        <authorList>
            <person name="Beletskiy A.V."/>
            <person name="Mardanov A.V."/>
            <person name="Ravin N.V."/>
        </authorList>
    </citation>
    <scope>NUCLEOTIDE SEQUENCE</scope>
    <source>
        <strain evidence="2">GKL-01</strain>
    </source>
</reference>
<dbReference type="KEGG" id="tdu:QJT80_10605"/>
<evidence type="ECO:0000259" key="1">
    <source>
        <dbReference type="Pfam" id="PF09722"/>
    </source>
</evidence>
<sequence>MTELAQAEMQMLTQSVIQYLDEWKLSPSEIIKLLGVDGLVPLRQFQLYRKGEKALPQTPEVMARLEHLIGIADALRTTYPFSHQMRQIWLRQPHRRFEQQSPLDVIQAQGIEGMVQVRADIDCSYGFSGPR</sequence>
<dbReference type="EMBL" id="CP124755">
    <property type="protein sequence ID" value="WGZ89951.1"/>
    <property type="molecule type" value="Genomic_DNA"/>
</dbReference>
<dbReference type="Pfam" id="PF09722">
    <property type="entry name" value="Xre_MbcA_ParS_C"/>
    <property type="match status" value="1"/>
</dbReference>
<protein>
    <submittedName>
        <fullName evidence="2">DUF2384 domain-containing protein</fullName>
    </submittedName>
</protein>
<organism evidence="2">
    <name type="scientific">Candidatus Thiocaldithrix dubininis</name>
    <dbReference type="NCBI Taxonomy" id="3080823"/>
    <lineage>
        <taxon>Bacteria</taxon>
        <taxon>Pseudomonadati</taxon>
        <taxon>Pseudomonadota</taxon>
        <taxon>Gammaproteobacteria</taxon>
        <taxon>Thiotrichales</taxon>
        <taxon>Thiotrichaceae</taxon>
        <taxon>Candidatus Thiocaldithrix</taxon>
    </lineage>
</organism>
<dbReference type="Proteomes" id="UP001300672">
    <property type="component" value="Chromosome"/>
</dbReference>
<dbReference type="InterPro" id="IPR024467">
    <property type="entry name" value="Xre/MbcA/ParS-like_toxin-bd"/>
</dbReference>
<accession>A0AA95H8C8</accession>